<gene>
    <name evidence="1" type="ORF">ACFSVN_08565</name>
</gene>
<proteinExistence type="predicted"/>
<evidence type="ECO:0000313" key="1">
    <source>
        <dbReference type="EMBL" id="MFD2532495.1"/>
    </source>
</evidence>
<dbReference type="EMBL" id="JBHULI010000024">
    <property type="protein sequence ID" value="MFD2532495.1"/>
    <property type="molecule type" value="Genomic_DNA"/>
</dbReference>
<name>A0ABW5JL90_9BACT</name>
<dbReference type="RefSeq" id="WP_390301002.1">
    <property type="nucleotide sequence ID" value="NZ_JBHULI010000024.1"/>
</dbReference>
<organism evidence="1 2">
    <name type="scientific">Gracilimonas halophila</name>
    <dbReference type="NCBI Taxonomy" id="1834464"/>
    <lineage>
        <taxon>Bacteria</taxon>
        <taxon>Pseudomonadati</taxon>
        <taxon>Balneolota</taxon>
        <taxon>Balneolia</taxon>
        <taxon>Balneolales</taxon>
        <taxon>Balneolaceae</taxon>
        <taxon>Gracilimonas</taxon>
    </lineage>
</organism>
<sequence length="217" mass="23845">MILRSHRTTTYSRPFFMKGYRCSVLLLLIAFLSFMNGVNLRAQEIDFGDFSSKYAVTLSELNPAQDLEFGLTIQNEGLKSIDLQNSKVLMIEGVKYLDVIVDITADNYLFLDSDVACNGSNTNCIPFTLQAAYANRGNNNTNQAVLMQTASNVASAQFPILARGNRPPGPPPTPVYEGYNPAIFNETAYLYIYGSLNVGNVNAGSYTGNITVTVTYD</sequence>
<protein>
    <submittedName>
        <fullName evidence="1">Uncharacterized protein</fullName>
    </submittedName>
</protein>
<accession>A0ABW5JL90</accession>
<comment type="caution">
    <text evidence="1">The sequence shown here is derived from an EMBL/GenBank/DDBJ whole genome shotgun (WGS) entry which is preliminary data.</text>
</comment>
<keyword evidence="2" id="KW-1185">Reference proteome</keyword>
<evidence type="ECO:0000313" key="2">
    <source>
        <dbReference type="Proteomes" id="UP001597460"/>
    </source>
</evidence>
<reference evidence="2" key="1">
    <citation type="journal article" date="2019" name="Int. J. Syst. Evol. Microbiol.">
        <title>The Global Catalogue of Microorganisms (GCM) 10K type strain sequencing project: providing services to taxonomists for standard genome sequencing and annotation.</title>
        <authorList>
            <consortium name="The Broad Institute Genomics Platform"/>
            <consortium name="The Broad Institute Genome Sequencing Center for Infectious Disease"/>
            <person name="Wu L."/>
            <person name="Ma J."/>
        </authorList>
    </citation>
    <scope>NUCLEOTIDE SEQUENCE [LARGE SCALE GENOMIC DNA]</scope>
    <source>
        <strain evidence="2">KCTC 52042</strain>
    </source>
</reference>
<dbReference type="Proteomes" id="UP001597460">
    <property type="component" value="Unassembled WGS sequence"/>
</dbReference>